<dbReference type="SUPFAM" id="SSF103515">
    <property type="entry name" value="Autotransporter"/>
    <property type="match status" value="1"/>
</dbReference>
<dbReference type="AlphaFoldDB" id="A0A5M6CLI7"/>
<protein>
    <recommendedName>
        <fullName evidence="4">Outer membrane protein beta-barrel domain-containing protein</fullName>
    </recommendedName>
</protein>
<proteinExistence type="predicted"/>
<sequence>MRKIIILMCVLLSLSSYSQDEKKSKVDFVDTFQFTFGFSNLAPNKSMVGDAHSEAFPLISARLGIFSYSRFTAGIHASLHRMETKNNNYFGFFHRTTAFTPGLYLSYYQPITTESLIEPYVSYDYTKYTSTGYGSKELDFESDGLGLGIDYQHKIGSRAYVTFGLKYSFNKMRTETHPNWEKYINNYNFMSAKIGFTFSKNRL</sequence>
<name>A0A5M6CLI7_9FLAO</name>
<gene>
    <name evidence="2" type="ORF">F0460_08210</name>
</gene>
<evidence type="ECO:0000256" key="1">
    <source>
        <dbReference type="SAM" id="SignalP"/>
    </source>
</evidence>
<evidence type="ECO:0000313" key="2">
    <source>
        <dbReference type="EMBL" id="KAA5535290.1"/>
    </source>
</evidence>
<dbReference type="EMBL" id="VWSG01000005">
    <property type="protein sequence ID" value="KAA5535290.1"/>
    <property type="molecule type" value="Genomic_DNA"/>
</dbReference>
<dbReference type="InterPro" id="IPR036709">
    <property type="entry name" value="Autotransporte_beta_dom_sf"/>
</dbReference>
<comment type="caution">
    <text evidence="2">The sequence shown here is derived from an EMBL/GenBank/DDBJ whole genome shotgun (WGS) entry which is preliminary data.</text>
</comment>
<organism evidence="2 3">
    <name type="scientific">Paenimyroides baculatum</name>
    <dbReference type="NCBI Taxonomy" id="2608000"/>
    <lineage>
        <taxon>Bacteria</taxon>
        <taxon>Pseudomonadati</taxon>
        <taxon>Bacteroidota</taxon>
        <taxon>Flavobacteriia</taxon>
        <taxon>Flavobacteriales</taxon>
        <taxon>Flavobacteriaceae</taxon>
        <taxon>Paenimyroides</taxon>
    </lineage>
</organism>
<dbReference type="RefSeq" id="WP_150012110.1">
    <property type="nucleotide sequence ID" value="NZ_VWSG01000005.1"/>
</dbReference>
<evidence type="ECO:0008006" key="4">
    <source>
        <dbReference type="Google" id="ProtNLM"/>
    </source>
</evidence>
<feature type="signal peptide" evidence="1">
    <location>
        <begin position="1"/>
        <end position="18"/>
    </location>
</feature>
<accession>A0A5M6CLI7</accession>
<keyword evidence="3" id="KW-1185">Reference proteome</keyword>
<reference evidence="2 3" key="1">
    <citation type="submission" date="2019-09" db="EMBL/GenBank/DDBJ databases">
        <title>Genome sequence and assembly of Flavobacterium sp.</title>
        <authorList>
            <person name="Chhetri G."/>
        </authorList>
    </citation>
    <scope>NUCLEOTIDE SEQUENCE [LARGE SCALE GENOMIC DNA]</scope>
    <source>
        <strain evidence="2 3">SNL9</strain>
    </source>
</reference>
<feature type="chain" id="PRO_5024306377" description="Outer membrane protein beta-barrel domain-containing protein" evidence="1">
    <location>
        <begin position="19"/>
        <end position="203"/>
    </location>
</feature>
<dbReference type="Proteomes" id="UP000325141">
    <property type="component" value="Unassembled WGS sequence"/>
</dbReference>
<evidence type="ECO:0000313" key="3">
    <source>
        <dbReference type="Proteomes" id="UP000325141"/>
    </source>
</evidence>
<keyword evidence="1" id="KW-0732">Signal</keyword>